<gene>
    <name evidence="1" type="ORF">S7711_03799</name>
</gene>
<name>A0A084AU83_STACB</name>
<proteinExistence type="predicted"/>
<protein>
    <recommendedName>
        <fullName evidence="3">Heterokaryon incompatibility domain-containing protein</fullName>
    </recommendedName>
</protein>
<dbReference type="PANTHER" id="PTHR10622:SF10">
    <property type="entry name" value="HET DOMAIN-CONTAINING PROTEIN"/>
    <property type="match status" value="1"/>
</dbReference>
<evidence type="ECO:0008006" key="3">
    <source>
        <dbReference type="Google" id="ProtNLM"/>
    </source>
</evidence>
<evidence type="ECO:0000313" key="1">
    <source>
        <dbReference type="EMBL" id="KEY68862.1"/>
    </source>
</evidence>
<evidence type="ECO:0000313" key="2">
    <source>
        <dbReference type="Proteomes" id="UP000028045"/>
    </source>
</evidence>
<keyword evidence="2" id="KW-1185">Reference proteome</keyword>
<dbReference type="Proteomes" id="UP000028045">
    <property type="component" value="Unassembled WGS sequence"/>
</dbReference>
<dbReference type="EMBL" id="KL648556">
    <property type="protein sequence ID" value="KEY68862.1"/>
    <property type="molecule type" value="Genomic_DNA"/>
</dbReference>
<accession>A0A084AU83</accession>
<dbReference type="PANTHER" id="PTHR10622">
    <property type="entry name" value="HET DOMAIN-CONTAINING PROTEIN"/>
    <property type="match status" value="1"/>
</dbReference>
<reference evidence="1 2" key="1">
    <citation type="journal article" date="2014" name="BMC Genomics">
        <title>Comparative genome sequencing reveals chemotype-specific gene clusters in the toxigenic black mold Stachybotrys.</title>
        <authorList>
            <person name="Semeiks J."/>
            <person name="Borek D."/>
            <person name="Otwinowski Z."/>
            <person name="Grishin N.V."/>
        </authorList>
    </citation>
    <scope>NUCLEOTIDE SEQUENCE [LARGE SCALE GENOMIC DNA]</scope>
    <source>
        <strain evidence="2">CBS 109288 / IBT 7711</strain>
    </source>
</reference>
<dbReference type="HOGENOM" id="CLU_1147826_0_0_1"/>
<dbReference type="OrthoDB" id="674604at2759"/>
<dbReference type="AlphaFoldDB" id="A0A084AU83"/>
<sequence>MFRWYRNAAKCYAYLSDVSIGGSVGDAPSSQQTWQTAFRRSRWFARGWTIQELIAPIHVEFFSLEGERLGDKMSMLDEIQSITGISFDALEGTPLSRFGVNERMSWATGRKTKREEDAACSLLGIFDVYMPLIYGEGRRKAFTRLQREIDESWRDRGSDLFEFILQTVTALHETDDTFKFLICDMNKDGRPDLVAIKMSGIGSNRTEVWVLSGASGFQKMTSKIETGHHETSAAHFDFALVD</sequence>
<organism evidence="1 2">
    <name type="scientific">Stachybotrys chartarum (strain CBS 109288 / IBT 7711)</name>
    <name type="common">Toxic black mold</name>
    <name type="synonym">Stilbospora chartarum</name>
    <dbReference type="NCBI Taxonomy" id="1280523"/>
    <lineage>
        <taxon>Eukaryota</taxon>
        <taxon>Fungi</taxon>
        <taxon>Dikarya</taxon>
        <taxon>Ascomycota</taxon>
        <taxon>Pezizomycotina</taxon>
        <taxon>Sordariomycetes</taxon>
        <taxon>Hypocreomycetidae</taxon>
        <taxon>Hypocreales</taxon>
        <taxon>Stachybotryaceae</taxon>
        <taxon>Stachybotrys</taxon>
    </lineage>
</organism>